<keyword evidence="3" id="KW-0731">Sigma factor</keyword>
<dbReference type="eggNOG" id="COG1595">
    <property type="taxonomic scope" value="Bacteria"/>
</dbReference>
<dbReference type="NCBIfam" id="TIGR02937">
    <property type="entry name" value="sigma70-ECF"/>
    <property type="match status" value="1"/>
</dbReference>
<dbReference type="InterPro" id="IPR013324">
    <property type="entry name" value="RNA_pol_sigma_r3/r4-like"/>
</dbReference>
<dbReference type="Pfam" id="PF04545">
    <property type="entry name" value="Sigma70_r4"/>
    <property type="match status" value="1"/>
</dbReference>
<evidence type="ECO:0000259" key="7">
    <source>
        <dbReference type="Pfam" id="PF04545"/>
    </source>
</evidence>
<dbReference type="SUPFAM" id="SSF88659">
    <property type="entry name" value="Sigma3 and sigma4 domains of RNA polymerase sigma factors"/>
    <property type="match status" value="1"/>
</dbReference>
<dbReference type="Gene3D" id="1.10.1740.10">
    <property type="match status" value="1"/>
</dbReference>
<dbReference type="STRING" id="391625.PPSIR1_34817"/>
<comment type="similarity">
    <text evidence="1">Belongs to the sigma-70 factor family. ECF subfamily.</text>
</comment>
<comment type="caution">
    <text evidence="8">The sequence shown here is derived from an EMBL/GenBank/DDBJ whole genome shotgun (WGS) entry which is preliminary data.</text>
</comment>
<keyword evidence="5" id="KW-0804">Transcription</keyword>
<feature type="domain" description="RNA polymerase sigma-70 region 4" evidence="7">
    <location>
        <begin position="111"/>
        <end position="160"/>
    </location>
</feature>
<keyword evidence="2" id="KW-0805">Transcription regulation</keyword>
<dbReference type="InterPro" id="IPR007630">
    <property type="entry name" value="RNA_pol_sigma70_r4"/>
</dbReference>
<dbReference type="InterPro" id="IPR036388">
    <property type="entry name" value="WH-like_DNA-bd_sf"/>
</dbReference>
<gene>
    <name evidence="8" type="ORF">PPSIR1_34817</name>
</gene>
<dbReference type="PANTHER" id="PTHR43133:SF62">
    <property type="entry name" value="RNA POLYMERASE SIGMA FACTOR SIGZ"/>
    <property type="match status" value="1"/>
</dbReference>
<dbReference type="RefSeq" id="WP_006975044.1">
    <property type="nucleotide sequence ID" value="NZ_ABCS01000080.1"/>
</dbReference>
<feature type="domain" description="RNA polymerase sigma-70 region 2" evidence="6">
    <location>
        <begin position="13"/>
        <end position="81"/>
    </location>
</feature>
<evidence type="ECO:0000256" key="1">
    <source>
        <dbReference type="ARBA" id="ARBA00010641"/>
    </source>
</evidence>
<evidence type="ECO:0000256" key="2">
    <source>
        <dbReference type="ARBA" id="ARBA00023015"/>
    </source>
</evidence>
<dbReference type="Gene3D" id="1.10.10.10">
    <property type="entry name" value="Winged helix-like DNA-binding domain superfamily/Winged helix DNA-binding domain"/>
    <property type="match status" value="1"/>
</dbReference>
<evidence type="ECO:0000313" key="9">
    <source>
        <dbReference type="Proteomes" id="UP000005801"/>
    </source>
</evidence>
<dbReference type="GO" id="GO:0006352">
    <property type="term" value="P:DNA-templated transcription initiation"/>
    <property type="evidence" value="ECO:0007669"/>
    <property type="project" value="InterPro"/>
</dbReference>
<dbReference type="CDD" id="cd06171">
    <property type="entry name" value="Sigma70_r4"/>
    <property type="match status" value="1"/>
</dbReference>
<dbReference type="InterPro" id="IPR014284">
    <property type="entry name" value="RNA_pol_sigma-70_dom"/>
</dbReference>
<accession>A6GEA4</accession>
<dbReference type="Pfam" id="PF04542">
    <property type="entry name" value="Sigma70_r2"/>
    <property type="match status" value="1"/>
</dbReference>
<name>A6GEA4_9BACT</name>
<organism evidence="8 9">
    <name type="scientific">Plesiocystis pacifica SIR-1</name>
    <dbReference type="NCBI Taxonomy" id="391625"/>
    <lineage>
        <taxon>Bacteria</taxon>
        <taxon>Pseudomonadati</taxon>
        <taxon>Myxococcota</taxon>
        <taxon>Polyangia</taxon>
        <taxon>Nannocystales</taxon>
        <taxon>Nannocystaceae</taxon>
        <taxon>Plesiocystis</taxon>
    </lineage>
</organism>
<dbReference type="Proteomes" id="UP000005801">
    <property type="component" value="Unassembled WGS sequence"/>
</dbReference>
<dbReference type="InterPro" id="IPR039425">
    <property type="entry name" value="RNA_pol_sigma-70-like"/>
</dbReference>
<dbReference type="AlphaFoldDB" id="A6GEA4"/>
<dbReference type="InterPro" id="IPR013325">
    <property type="entry name" value="RNA_pol_sigma_r2"/>
</dbReference>
<evidence type="ECO:0000259" key="6">
    <source>
        <dbReference type="Pfam" id="PF04542"/>
    </source>
</evidence>
<dbReference type="EMBL" id="ABCS01000080">
    <property type="protein sequence ID" value="EDM75822.1"/>
    <property type="molecule type" value="Genomic_DNA"/>
</dbReference>
<dbReference type="GO" id="GO:0003677">
    <property type="term" value="F:DNA binding"/>
    <property type="evidence" value="ECO:0007669"/>
    <property type="project" value="UniProtKB-KW"/>
</dbReference>
<keyword evidence="9" id="KW-1185">Reference proteome</keyword>
<evidence type="ECO:0000256" key="3">
    <source>
        <dbReference type="ARBA" id="ARBA00023082"/>
    </source>
</evidence>
<reference evidence="8 9" key="1">
    <citation type="submission" date="2007-06" db="EMBL/GenBank/DDBJ databases">
        <authorList>
            <person name="Shimkets L."/>
            <person name="Ferriera S."/>
            <person name="Johnson J."/>
            <person name="Kravitz S."/>
            <person name="Beeson K."/>
            <person name="Sutton G."/>
            <person name="Rogers Y.-H."/>
            <person name="Friedman R."/>
            <person name="Frazier M."/>
            <person name="Venter J.C."/>
        </authorList>
    </citation>
    <scope>NUCLEOTIDE SEQUENCE [LARGE SCALE GENOMIC DNA]</scope>
    <source>
        <strain evidence="8 9">SIR-1</strain>
    </source>
</reference>
<sequence length="174" mass="18782">MAAGDAAAVRACIAEHGPLVWSVARRFSASSAEAEDAAQDIFIELWKHAGRFDPSQASERTFVAMIARRRMIDRLRAAQRRPALKPMPEAMAGDEHATLERSAEAMLAASALATLDPKQRRVLSLAIGQGMTHGEIADALSMPLGTVKSLVRRALVAVRKRLLAERANTRGDAS</sequence>
<proteinExistence type="inferred from homology"/>
<dbReference type="InterPro" id="IPR007627">
    <property type="entry name" value="RNA_pol_sigma70_r2"/>
</dbReference>
<evidence type="ECO:0000256" key="5">
    <source>
        <dbReference type="ARBA" id="ARBA00023163"/>
    </source>
</evidence>
<evidence type="ECO:0000313" key="8">
    <source>
        <dbReference type="EMBL" id="EDM75822.1"/>
    </source>
</evidence>
<dbReference type="SUPFAM" id="SSF88946">
    <property type="entry name" value="Sigma2 domain of RNA polymerase sigma factors"/>
    <property type="match status" value="1"/>
</dbReference>
<keyword evidence="4" id="KW-0238">DNA-binding</keyword>
<dbReference type="GO" id="GO:0016987">
    <property type="term" value="F:sigma factor activity"/>
    <property type="evidence" value="ECO:0007669"/>
    <property type="project" value="UniProtKB-KW"/>
</dbReference>
<dbReference type="PANTHER" id="PTHR43133">
    <property type="entry name" value="RNA POLYMERASE ECF-TYPE SIGMA FACTO"/>
    <property type="match status" value="1"/>
</dbReference>
<protein>
    <submittedName>
        <fullName evidence="8">RNA polymerase, sigma-24 subunit, ECF subfamily protein</fullName>
    </submittedName>
</protein>
<evidence type="ECO:0000256" key="4">
    <source>
        <dbReference type="ARBA" id="ARBA00023125"/>
    </source>
</evidence>